<dbReference type="AlphaFoldDB" id="A0A2P2QBR3"/>
<organism evidence="1">
    <name type="scientific">Rhizophora mucronata</name>
    <name type="common">Asiatic mangrove</name>
    <dbReference type="NCBI Taxonomy" id="61149"/>
    <lineage>
        <taxon>Eukaryota</taxon>
        <taxon>Viridiplantae</taxon>
        <taxon>Streptophyta</taxon>
        <taxon>Embryophyta</taxon>
        <taxon>Tracheophyta</taxon>
        <taxon>Spermatophyta</taxon>
        <taxon>Magnoliopsida</taxon>
        <taxon>eudicotyledons</taxon>
        <taxon>Gunneridae</taxon>
        <taxon>Pentapetalae</taxon>
        <taxon>rosids</taxon>
        <taxon>fabids</taxon>
        <taxon>Malpighiales</taxon>
        <taxon>Rhizophoraceae</taxon>
        <taxon>Rhizophora</taxon>
    </lineage>
</organism>
<dbReference type="EMBL" id="GGEC01083954">
    <property type="protein sequence ID" value="MBX64438.1"/>
    <property type="molecule type" value="Transcribed_RNA"/>
</dbReference>
<sequence>MLRKHLPLIPWTQNLTSHLPTHTPPHHIDYLCHFHLNYYMNFCFLGIKFCQCFPDKPWYPRN</sequence>
<protein>
    <submittedName>
        <fullName evidence="1">Uncharacterized protein</fullName>
    </submittedName>
</protein>
<evidence type="ECO:0000313" key="1">
    <source>
        <dbReference type="EMBL" id="MBX64438.1"/>
    </source>
</evidence>
<reference evidence="1" key="1">
    <citation type="submission" date="2018-02" db="EMBL/GenBank/DDBJ databases">
        <title>Rhizophora mucronata_Transcriptome.</title>
        <authorList>
            <person name="Meera S.P."/>
            <person name="Sreeshan A."/>
            <person name="Augustine A."/>
        </authorList>
    </citation>
    <scope>NUCLEOTIDE SEQUENCE</scope>
    <source>
        <tissue evidence="1">Leaf</tissue>
    </source>
</reference>
<accession>A0A2P2QBR3</accession>
<proteinExistence type="predicted"/>
<name>A0A2P2QBR3_RHIMU</name>